<organism evidence="4 5">
    <name type="scientific">Arthrobacter hankyongi</name>
    <dbReference type="NCBI Taxonomy" id="2904801"/>
    <lineage>
        <taxon>Bacteria</taxon>
        <taxon>Bacillati</taxon>
        <taxon>Actinomycetota</taxon>
        <taxon>Actinomycetes</taxon>
        <taxon>Micrococcales</taxon>
        <taxon>Micrococcaceae</taxon>
        <taxon>Arthrobacter</taxon>
    </lineage>
</organism>
<keyword evidence="2" id="KW-0378">Hydrolase</keyword>
<dbReference type="PROSITE" id="PS51462">
    <property type="entry name" value="NUDIX"/>
    <property type="match status" value="1"/>
</dbReference>
<dbReference type="RefSeq" id="WP_237817706.1">
    <property type="nucleotide sequence ID" value="NZ_JAKLTQ010000001.1"/>
</dbReference>
<reference evidence="4" key="1">
    <citation type="submission" date="2022-01" db="EMBL/GenBank/DDBJ databases">
        <authorList>
            <person name="Jo J.-H."/>
            <person name="Im W.-T."/>
        </authorList>
    </citation>
    <scope>NUCLEOTIDE SEQUENCE</scope>
    <source>
        <strain evidence="4">I2-34</strain>
    </source>
</reference>
<accession>A0ABS9L256</accession>
<evidence type="ECO:0000256" key="2">
    <source>
        <dbReference type="ARBA" id="ARBA00022801"/>
    </source>
</evidence>
<comment type="caution">
    <text evidence="4">The sequence shown here is derived from an EMBL/GenBank/DDBJ whole genome shotgun (WGS) entry which is preliminary data.</text>
</comment>
<dbReference type="EMBL" id="JAKLTQ010000001">
    <property type="protein sequence ID" value="MCG2620609.1"/>
    <property type="molecule type" value="Genomic_DNA"/>
</dbReference>
<dbReference type="Proteomes" id="UP001165368">
    <property type="component" value="Unassembled WGS sequence"/>
</dbReference>
<dbReference type="Gene3D" id="3.90.79.10">
    <property type="entry name" value="Nucleoside Triphosphate Pyrophosphohydrolase"/>
    <property type="match status" value="1"/>
</dbReference>
<evidence type="ECO:0000259" key="3">
    <source>
        <dbReference type="PROSITE" id="PS51462"/>
    </source>
</evidence>
<evidence type="ECO:0000313" key="5">
    <source>
        <dbReference type="Proteomes" id="UP001165368"/>
    </source>
</evidence>
<evidence type="ECO:0000256" key="1">
    <source>
        <dbReference type="ARBA" id="ARBA00001946"/>
    </source>
</evidence>
<dbReference type="Pfam" id="PF00293">
    <property type="entry name" value="NUDIX"/>
    <property type="match status" value="1"/>
</dbReference>
<dbReference type="InterPro" id="IPR015797">
    <property type="entry name" value="NUDIX_hydrolase-like_dom_sf"/>
</dbReference>
<comment type="cofactor">
    <cofactor evidence="1">
        <name>Mg(2+)</name>
        <dbReference type="ChEBI" id="CHEBI:18420"/>
    </cofactor>
</comment>
<feature type="domain" description="Nudix hydrolase" evidence="3">
    <location>
        <begin position="19"/>
        <end position="148"/>
    </location>
</feature>
<sequence length="156" mass="17348">MPTPDFILQLRAKIGHDLLWLPGVTAVVLDDAGRVLLGQRADNRRWTLITGILEPGEHPAQGVVREVLEETAVVAEVEHLAEVYAGAPMEFVNGDQAQFLTLTFRCRYVSGSARVNDDESAQVGWFGLNELPELTDYHRDRLRAALRATGVPEFVR</sequence>
<dbReference type="SUPFAM" id="SSF55811">
    <property type="entry name" value="Nudix"/>
    <property type="match status" value="1"/>
</dbReference>
<dbReference type="PANTHER" id="PTHR43046">
    <property type="entry name" value="GDP-MANNOSE MANNOSYL HYDROLASE"/>
    <property type="match status" value="1"/>
</dbReference>
<name>A0ABS9L256_9MICC</name>
<dbReference type="PANTHER" id="PTHR43046:SF16">
    <property type="entry name" value="ADP-RIBOSE PYROPHOSPHATASE YJHB-RELATED"/>
    <property type="match status" value="1"/>
</dbReference>
<protein>
    <submittedName>
        <fullName evidence="4">NUDIX domain-containing protein</fullName>
    </submittedName>
</protein>
<dbReference type="InterPro" id="IPR000086">
    <property type="entry name" value="NUDIX_hydrolase_dom"/>
</dbReference>
<dbReference type="CDD" id="cd18879">
    <property type="entry name" value="NUDIX_Hydrolase"/>
    <property type="match status" value="1"/>
</dbReference>
<keyword evidence="5" id="KW-1185">Reference proteome</keyword>
<evidence type="ECO:0000313" key="4">
    <source>
        <dbReference type="EMBL" id="MCG2620609.1"/>
    </source>
</evidence>
<gene>
    <name evidence="4" type="ORF">LVY72_01645</name>
</gene>
<proteinExistence type="predicted"/>